<keyword evidence="1" id="KW-1133">Transmembrane helix</keyword>
<keyword evidence="1" id="KW-0472">Membrane</keyword>
<keyword evidence="3" id="KW-1185">Reference proteome</keyword>
<dbReference type="EMBL" id="KQ434783">
    <property type="protein sequence ID" value="KZC04704.1"/>
    <property type="molecule type" value="Genomic_DNA"/>
</dbReference>
<proteinExistence type="predicted"/>
<evidence type="ECO:0000313" key="3">
    <source>
        <dbReference type="Proteomes" id="UP000076502"/>
    </source>
</evidence>
<reference evidence="2 3" key="1">
    <citation type="submission" date="2015-07" db="EMBL/GenBank/DDBJ databases">
        <title>The genome of Dufourea novaeangliae.</title>
        <authorList>
            <person name="Pan H."/>
            <person name="Kapheim K."/>
        </authorList>
    </citation>
    <scope>NUCLEOTIDE SEQUENCE [LARGE SCALE GENOMIC DNA]</scope>
    <source>
        <strain evidence="2">0120121106</strain>
        <tissue evidence="2">Whole body</tissue>
    </source>
</reference>
<dbReference type="Proteomes" id="UP000076502">
    <property type="component" value="Unassembled WGS sequence"/>
</dbReference>
<sequence length="103" mass="11488">MLCNSEIEQNFKTSQVFYSILLLFCISVQLSVTIPVSNEDYSTIATVTHNSINDSNADNLYVIKAVVYEIGILTDANDTNDDVTERQDVKISFYNPPNKSDAS</sequence>
<feature type="transmembrane region" description="Helical" evidence="1">
    <location>
        <begin position="16"/>
        <end position="36"/>
    </location>
</feature>
<dbReference type="OrthoDB" id="8119829at2759"/>
<protein>
    <submittedName>
        <fullName evidence="2">Uncharacterized protein</fullName>
    </submittedName>
</protein>
<keyword evidence="1" id="KW-0812">Transmembrane</keyword>
<evidence type="ECO:0000256" key="1">
    <source>
        <dbReference type="SAM" id="Phobius"/>
    </source>
</evidence>
<name>A0A154P036_DUFNO</name>
<accession>A0A154P036</accession>
<dbReference type="AlphaFoldDB" id="A0A154P036"/>
<organism evidence="2 3">
    <name type="scientific">Dufourea novaeangliae</name>
    <name type="common">Sweat bee</name>
    <dbReference type="NCBI Taxonomy" id="178035"/>
    <lineage>
        <taxon>Eukaryota</taxon>
        <taxon>Metazoa</taxon>
        <taxon>Ecdysozoa</taxon>
        <taxon>Arthropoda</taxon>
        <taxon>Hexapoda</taxon>
        <taxon>Insecta</taxon>
        <taxon>Pterygota</taxon>
        <taxon>Neoptera</taxon>
        <taxon>Endopterygota</taxon>
        <taxon>Hymenoptera</taxon>
        <taxon>Apocrita</taxon>
        <taxon>Aculeata</taxon>
        <taxon>Apoidea</taxon>
        <taxon>Anthophila</taxon>
        <taxon>Halictidae</taxon>
        <taxon>Rophitinae</taxon>
        <taxon>Dufourea</taxon>
    </lineage>
</organism>
<gene>
    <name evidence="2" type="ORF">WN55_09503</name>
</gene>
<evidence type="ECO:0000313" key="2">
    <source>
        <dbReference type="EMBL" id="KZC04704.1"/>
    </source>
</evidence>